<dbReference type="Pfam" id="PF12708">
    <property type="entry name" value="Pect-lyase_RHGA_epim"/>
    <property type="match status" value="1"/>
</dbReference>
<dbReference type="SUPFAM" id="SSF51126">
    <property type="entry name" value="Pectin lyase-like"/>
    <property type="match status" value="1"/>
</dbReference>
<keyword evidence="1" id="KW-0732">Signal</keyword>
<evidence type="ECO:0000313" key="4">
    <source>
        <dbReference type="Proteomes" id="UP001222325"/>
    </source>
</evidence>
<sequence length="249" mass="26679">MRIRLSHYVAALSLFLHSAHCACTPISPGASAQDSFWMNNGGLSVLDKSAYNKGFKVFRNVKVDYDAVGDGVADDTDAINKAISDGGTCGKGCSSSTISPAVIYFPAGKYRVTKPIIPYYFTSLVGDYKNKPTLIADSNFVGIAVIDADPYVPGVSNPDGSGVNWWTNQNNFFRSVRNFVIDTTAMSPDQYGTGIHWQVGQATSIINVDFKMSSASGTKHQGVYMENGSGGFMSDLTFDGGAFGLWLLG</sequence>
<dbReference type="PANTHER" id="PTHR33928">
    <property type="entry name" value="POLYGALACTURONASE QRT3"/>
    <property type="match status" value="1"/>
</dbReference>
<gene>
    <name evidence="3" type="ORF">B0H15DRAFT_954144</name>
</gene>
<dbReference type="InterPro" id="IPR024535">
    <property type="entry name" value="RHGA/B-epi-like_pectate_lyase"/>
</dbReference>
<dbReference type="Proteomes" id="UP001222325">
    <property type="component" value="Unassembled WGS sequence"/>
</dbReference>
<proteinExistence type="predicted"/>
<evidence type="ECO:0000313" key="3">
    <source>
        <dbReference type="EMBL" id="KAJ7079290.1"/>
    </source>
</evidence>
<dbReference type="AlphaFoldDB" id="A0AAD6TZ40"/>
<dbReference type="PANTHER" id="PTHR33928:SF2">
    <property type="entry name" value="PECTATE LYASE SUPERFAMILY PROTEIN DOMAIN-CONTAINING PROTEIN-RELATED"/>
    <property type="match status" value="1"/>
</dbReference>
<dbReference type="InterPro" id="IPR011050">
    <property type="entry name" value="Pectin_lyase_fold/virulence"/>
</dbReference>
<comment type="caution">
    <text evidence="3">The sequence shown here is derived from an EMBL/GenBank/DDBJ whole genome shotgun (WGS) entry which is preliminary data.</text>
</comment>
<dbReference type="InterPro" id="IPR012334">
    <property type="entry name" value="Pectin_lyas_fold"/>
</dbReference>
<evidence type="ECO:0000256" key="1">
    <source>
        <dbReference type="SAM" id="SignalP"/>
    </source>
</evidence>
<keyword evidence="3" id="KW-0456">Lyase</keyword>
<protein>
    <submittedName>
        <fullName evidence="3">Pectate lyase superfamily protein-domain-containing protein</fullName>
    </submittedName>
</protein>
<dbReference type="GO" id="GO:0004650">
    <property type="term" value="F:polygalacturonase activity"/>
    <property type="evidence" value="ECO:0007669"/>
    <property type="project" value="InterPro"/>
</dbReference>
<feature type="signal peptide" evidence="1">
    <location>
        <begin position="1"/>
        <end position="21"/>
    </location>
</feature>
<keyword evidence="4" id="KW-1185">Reference proteome</keyword>
<reference evidence="3" key="1">
    <citation type="submission" date="2023-03" db="EMBL/GenBank/DDBJ databases">
        <title>Massive genome expansion in bonnet fungi (Mycena s.s.) driven by repeated elements and novel gene families across ecological guilds.</title>
        <authorList>
            <consortium name="Lawrence Berkeley National Laboratory"/>
            <person name="Harder C.B."/>
            <person name="Miyauchi S."/>
            <person name="Viragh M."/>
            <person name="Kuo A."/>
            <person name="Thoen E."/>
            <person name="Andreopoulos B."/>
            <person name="Lu D."/>
            <person name="Skrede I."/>
            <person name="Drula E."/>
            <person name="Henrissat B."/>
            <person name="Morin E."/>
            <person name="Kohler A."/>
            <person name="Barry K."/>
            <person name="LaButti K."/>
            <person name="Morin E."/>
            <person name="Salamov A."/>
            <person name="Lipzen A."/>
            <person name="Mereny Z."/>
            <person name="Hegedus B."/>
            <person name="Baldrian P."/>
            <person name="Stursova M."/>
            <person name="Weitz H."/>
            <person name="Taylor A."/>
            <person name="Grigoriev I.V."/>
            <person name="Nagy L.G."/>
            <person name="Martin F."/>
            <person name="Kauserud H."/>
        </authorList>
    </citation>
    <scope>NUCLEOTIDE SEQUENCE</scope>
    <source>
        <strain evidence="3">CBHHK173m</strain>
    </source>
</reference>
<dbReference type="EMBL" id="JARJCN010000061">
    <property type="protein sequence ID" value="KAJ7079290.1"/>
    <property type="molecule type" value="Genomic_DNA"/>
</dbReference>
<dbReference type="GO" id="GO:0016829">
    <property type="term" value="F:lyase activity"/>
    <property type="evidence" value="ECO:0007669"/>
    <property type="project" value="UniProtKB-KW"/>
</dbReference>
<accession>A0AAD6TZ40</accession>
<name>A0AAD6TZ40_9AGAR</name>
<dbReference type="InterPro" id="IPR039279">
    <property type="entry name" value="QRT3-like"/>
</dbReference>
<organism evidence="3 4">
    <name type="scientific">Mycena belliarum</name>
    <dbReference type="NCBI Taxonomy" id="1033014"/>
    <lineage>
        <taxon>Eukaryota</taxon>
        <taxon>Fungi</taxon>
        <taxon>Dikarya</taxon>
        <taxon>Basidiomycota</taxon>
        <taxon>Agaricomycotina</taxon>
        <taxon>Agaricomycetes</taxon>
        <taxon>Agaricomycetidae</taxon>
        <taxon>Agaricales</taxon>
        <taxon>Marasmiineae</taxon>
        <taxon>Mycenaceae</taxon>
        <taxon>Mycena</taxon>
    </lineage>
</organism>
<feature type="domain" description="Rhamnogalacturonase A/B/Epimerase-like pectate lyase" evidence="2">
    <location>
        <begin position="58"/>
        <end position="246"/>
    </location>
</feature>
<dbReference type="Gene3D" id="2.160.20.10">
    <property type="entry name" value="Single-stranded right-handed beta-helix, Pectin lyase-like"/>
    <property type="match status" value="1"/>
</dbReference>
<feature type="chain" id="PRO_5042268233" evidence="1">
    <location>
        <begin position="22"/>
        <end position="249"/>
    </location>
</feature>
<evidence type="ECO:0000259" key="2">
    <source>
        <dbReference type="Pfam" id="PF12708"/>
    </source>
</evidence>